<protein>
    <recommendedName>
        <fullName evidence="2">NIDO domain-containing protein</fullName>
    </recommendedName>
</protein>
<dbReference type="GO" id="GO:0007160">
    <property type="term" value="P:cell-matrix adhesion"/>
    <property type="evidence" value="ECO:0007669"/>
    <property type="project" value="InterPro"/>
</dbReference>
<dbReference type="EMBL" id="JAODUO010001231">
    <property type="protein sequence ID" value="KAK2168449.1"/>
    <property type="molecule type" value="Genomic_DNA"/>
</dbReference>
<keyword evidence="1" id="KW-0732">Signal</keyword>
<dbReference type="PANTHER" id="PTHR13802:SF59">
    <property type="entry name" value="SUSHI DOMAIN-CONTAINING PROTEIN 2"/>
    <property type="match status" value="1"/>
</dbReference>
<proteinExistence type="predicted"/>
<accession>A0AAD9KC20</accession>
<dbReference type="InterPro" id="IPR051495">
    <property type="entry name" value="Epithelial_Barrier/Signaling"/>
</dbReference>
<feature type="signal peptide" evidence="1">
    <location>
        <begin position="1"/>
        <end position="22"/>
    </location>
</feature>
<evidence type="ECO:0000259" key="2">
    <source>
        <dbReference type="PROSITE" id="PS51220"/>
    </source>
</evidence>
<evidence type="ECO:0000313" key="3">
    <source>
        <dbReference type="EMBL" id="KAK2168449.1"/>
    </source>
</evidence>
<organism evidence="3 4">
    <name type="scientific">Ridgeia piscesae</name>
    <name type="common">Tubeworm</name>
    <dbReference type="NCBI Taxonomy" id="27915"/>
    <lineage>
        <taxon>Eukaryota</taxon>
        <taxon>Metazoa</taxon>
        <taxon>Spiralia</taxon>
        <taxon>Lophotrochozoa</taxon>
        <taxon>Annelida</taxon>
        <taxon>Polychaeta</taxon>
        <taxon>Sedentaria</taxon>
        <taxon>Canalipalpata</taxon>
        <taxon>Sabellida</taxon>
        <taxon>Siboglinidae</taxon>
        <taxon>Ridgeia</taxon>
    </lineage>
</organism>
<dbReference type="PANTHER" id="PTHR13802">
    <property type="entry name" value="MUCIN 4-RELATED"/>
    <property type="match status" value="1"/>
</dbReference>
<evidence type="ECO:0000313" key="4">
    <source>
        <dbReference type="Proteomes" id="UP001209878"/>
    </source>
</evidence>
<dbReference type="SMART" id="SM00539">
    <property type="entry name" value="NIDO"/>
    <property type="match status" value="1"/>
</dbReference>
<dbReference type="Proteomes" id="UP001209878">
    <property type="component" value="Unassembled WGS sequence"/>
</dbReference>
<reference evidence="3" key="1">
    <citation type="journal article" date="2023" name="Mol. Biol. Evol.">
        <title>Third-Generation Sequencing Reveals the Adaptive Role of the Epigenome in Three Deep-Sea Polychaetes.</title>
        <authorList>
            <person name="Perez M."/>
            <person name="Aroh O."/>
            <person name="Sun Y."/>
            <person name="Lan Y."/>
            <person name="Juniper S.K."/>
            <person name="Young C.R."/>
            <person name="Angers B."/>
            <person name="Qian P.Y."/>
        </authorList>
    </citation>
    <scope>NUCLEOTIDE SEQUENCE</scope>
    <source>
        <strain evidence="3">R07B-5</strain>
    </source>
</reference>
<dbReference type="Pfam" id="PF06119">
    <property type="entry name" value="NIDO"/>
    <property type="match status" value="1"/>
</dbReference>
<comment type="caution">
    <text evidence="3">The sequence shown here is derived from an EMBL/GenBank/DDBJ whole genome shotgun (WGS) entry which is preliminary data.</text>
</comment>
<feature type="domain" description="NIDO" evidence="2">
    <location>
        <begin position="104"/>
        <end position="259"/>
    </location>
</feature>
<name>A0AAD9KC20_RIDPI</name>
<dbReference type="AlphaFoldDB" id="A0AAD9KC20"/>
<keyword evidence="4" id="KW-1185">Reference proteome</keyword>
<sequence length="281" mass="30315">MLLLHFSVTCLALLSVAPTAVTRQALSAPAHFYPYGPGVGDSTAPVNDDGSTDKIPIATPFPYFDQNHDSLYVNTNGLISFLREVSQFTPDAFPLSGNRRFVAAFWADVDTTENDGRVYYRETTDSAILQRATDDVRRGFVRLTRFTASWVFIASWHKVTYYGGSSTTSLNTFQIVLITNGRHSFTIFNYGDISWTTGTASDGDRETGLGGTPAQVGFNAGDGVRSFSVPGSRTASIADVETTSNVGLAGRWMFRIDDVSVEAGGCNTEGSTLTVAVLTPV</sequence>
<dbReference type="InterPro" id="IPR003886">
    <property type="entry name" value="NIDO_dom"/>
</dbReference>
<evidence type="ECO:0000256" key="1">
    <source>
        <dbReference type="SAM" id="SignalP"/>
    </source>
</evidence>
<feature type="chain" id="PRO_5042111027" description="NIDO domain-containing protein" evidence="1">
    <location>
        <begin position="23"/>
        <end position="281"/>
    </location>
</feature>
<dbReference type="PROSITE" id="PS51220">
    <property type="entry name" value="NIDO"/>
    <property type="match status" value="1"/>
</dbReference>
<gene>
    <name evidence="3" type="ORF">NP493_1225g02058</name>
</gene>